<protein>
    <submittedName>
        <fullName evidence="1">DUF4806 domain-containing protein</fullName>
    </submittedName>
</protein>
<dbReference type="Proteomes" id="UP000069272">
    <property type="component" value="Chromosome 2L"/>
</dbReference>
<reference evidence="1" key="2">
    <citation type="submission" date="2022-08" db="UniProtKB">
        <authorList>
            <consortium name="EnsemblMetazoa"/>
        </authorList>
    </citation>
    <scope>IDENTIFICATION</scope>
    <source>
        <strain evidence="1">STECLA/ALBI9_A</strain>
    </source>
</reference>
<dbReference type="VEuPathDB" id="VectorBase:AALB001389"/>
<reference evidence="1 2" key="1">
    <citation type="journal article" date="2017" name="G3 (Bethesda)">
        <title>The Physical Genome Mapping of Anopheles albimanus Corrected Scaffold Misassemblies and Identified Interarm Rearrangements in Genus Anopheles.</title>
        <authorList>
            <person name="Artemov G.N."/>
            <person name="Peery A.N."/>
            <person name="Jiang X."/>
            <person name="Tu Z."/>
            <person name="Stegniy V.N."/>
            <person name="Sharakhova M.V."/>
            <person name="Sharakhov I.V."/>
        </authorList>
    </citation>
    <scope>NUCLEOTIDE SEQUENCE [LARGE SCALE GENOMIC DNA]</scope>
    <source>
        <strain evidence="1 2">ALBI9_A</strain>
    </source>
</reference>
<proteinExistence type="predicted"/>
<sequence length="156" mass="18581">MSEILELQTQLLIVEQNHKTITDMLHAEIEELKQIINDKICEKCILKDQKYMNLQNKYQALAHEFEANKKKLKELLDDTEQKLTDAEPTATSLFRFPLKVESDLEKLEQISNNERFRKLVVEAFRDRFSDRDNRTVHKIVIDQFISRELVCKCVWE</sequence>
<accession>A0A182F4J9</accession>
<evidence type="ECO:0000313" key="1">
    <source>
        <dbReference type="EnsemblMetazoa" id="AALB001389-PA"/>
    </source>
</evidence>
<organism evidence="1 2">
    <name type="scientific">Anopheles albimanus</name>
    <name type="common">New world malaria mosquito</name>
    <dbReference type="NCBI Taxonomy" id="7167"/>
    <lineage>
        <taxon>Eukaryota</taxon>
        <taxon>Metazoa</taxon>
        <taxon>Ecdysozoa</taxon>
        <taxon>Arthropoda</taxon>
        <taxon>Hexapoda</taxon>
        <taxon>Insecta</taxon>
        <taxon>Pterygota</taxon>
        <taxon>Neoptera</taxon>
        <taxon>Endopterygota</taxon>
        <taxon>Diptera</taxon>
        <taxon>Nematocera</taxon>
        <taxon>Culicoidea</taxon>
        <taxon>Culicidae</taxon>
        <taxon>Anophelinae</taxon>
        <taxon>Anopheles</taxon>
    </lineage>
</organism>
<dbReference type="EnsemblMetazoa" id="AALB001389-RA">
    <property type="protein sequence ID" value="AALB001389-PA"/>
    <property type="gene ID" value="AALB001389"/>
</dbReference>
<keyword evidence="2" id="KW-1185">Reference proteome</keyword>
<name>A0A182F4J9_ANOAL</name>
<evidence type="ECO:0000313" key="2">
    <source>
        <dbReference type="Proteomes" id="UP000069272"/>
    </source>
</evidence>
<dbReference type="AlphaFoldDB" id="A0A182F4J9"/>